<dbReference type="AlphaFoldDB" id="A0A1U7H528"/>
<feature type="compositionally biased region" description="Pro residues" evidence="1">
    <location>
        <begin position="1"/>
        <end position="11"/>
    </location>
</feature>
<reference evidence="2 3" key="1">
    <citation type="submission" date="2016-11" db="EMBL/GenBank/DDBJ databases">
        <title>Draft Genome Sequences of Nine Cyanobacterial Strains from Diverse Habitats.</title>
        <authorList>
            <person name="Zhu T."/>
            <person name="Hou S."/>
            <person name="Lu X."/>
            <person name="Hess W.R."/>
        </authorList>
    </citation>
    <scope>NUCLEOTIDE SEQUENCE [LARGE SCALE GENOMIC DNA]</scope>
    <source>
        <strain evidence="2 3">NIES-592</strain>
    </source>
</reference>
<protein>
    <submittedName>
        <fullName evidence="2">Uncharacterized protein</fullName>
    </submittedName>
</protein>
<evidence type="ECO:0000313" key="3">
    <source>
        <dbReference type="Proteomes" id="UP000186391"/>
    </source>
</evidence>
<evidence type="ECO:0000313" key="2">
    <source>
        <dbReference type="EMBL" id="OKH16403.1"/>
    </source>
</evidence>
<dbReference type="Proteomes" id="UP000186391">
    <property type="component" value="Unassembled WGS sequence"/>
</dbReference>
<gene>
    <name evidence="2" type="ORF">NIES592_01820</name>
</gene>
<organism evidence="2 3">
    <name type="scientific">Fischerella major NIES-592</name>
    <dbReference type="NCBI Taxonomy" id="210994"/>
    <lineage>
        <taxon>Bacteria</taxon>
        <taxon>Bacillati</taxon>
        <taxon>Cyanobacteriota</taxon>
        <taxon>Cyanophyceae</taxon>
        <taxon>Nostocales</taxon>
        <taxon>Hapalosiphonaceae</taxon>
        <taxon>Fischerella</taxon>
    </lineage>
</organism>
<proteinExistence type="predicted"/>
<sequence length="116" mass="12952">MPQHTPCPLPKYPSFHSKKSSQQNQNKRDTTKITKLANDTDTIATEERATTDKIFIIDAAIIIIGIVTTDGITIDLIIKEFITIIREYATAESIVTASIFRNKTITTVDTTIIGNW</sequence>
<feature type="region of interest" description="Disordered" evidence="1">
    <location>
        <begin position="1"/>
        <end position="32"/>
    </location>
</feature>
<evidence type="ECO:0000256" key="1">
    <source>
        <dbReference type="SAM" id="MobiDB-lite"/>
    </source>
</evidence>
<accession>A0A1U7H528</accession>
<dbReference type="EMBL" id="MRCA01000001">
    <property type="protein sequence ID" value="OKH16403.1"/>
    <property type="molecule type" value="Genomic_DNA"/>
</dbReference>
<keyword evidence="3" id="KW-1185">Reference proteome</keyword>
<comment type="caution">
    <text evidence="2">The sequence shown here is derived from an EMBL/GenBank/DDBJ whole genome shotgun (WGS) entry which is preliminary data.</text>
</comment>
<name>A0A1U7H528_9CYAN</name>